<evidence type="ECO:0000259" key="1">
    <source>
        <dbReference type="PROSITE" id="PS50060"/>
    </source>
</evidence>
<dbReference type="EMBL" id="CAJPIN010025596">
    <property type="protein sequence ID" value="CAG2063307.1"/>
    <property type="molecule type" value="Genomic_DNA"/>
</dbReference>
<name>A0ABN7PAS8_TIMPD</name>
<keyword evidence="3" id="KW-1185">Reference proteome</keyword>
<dbReference type="InterPro" id="IPR000998">
    <property type="entry name" value="MAM_dom"/>
</dbReference>
<protein>
    <recommendedName>
        <fullName evidence="1">MAM domain-containing protein</fullName>
    </recommendedName>
</protein>
<evidence type="ECO:0000313" key="2">
    <source>
        <dbReference type="EMBL" id="CAG2063307.1"/>
    </source>
</evidence>
<dbReference type="Proteomes" id="UP001153148">
    <property type="component" value="Unassembled WGS sequence"/>
</dbReference>
<evidence type="ECO:0000313" key="3">
    <source>
        <dbReference type="Proteomes" id="UP001153148"/>
    </source>
</evidence>
<reference evidence="2" key="1">
    <citation type="submission" date="2021-03" db="EMBL/GenBank/DDBJ databases">
        <authorList>
            <person name="Tran Van P."/>
        </authorList>
    </citation>
    <scope>NUCLEOTIDE SEQUENCE</scope>
</reference>
<comment type="caution">
    <text evidence="2">The sequence shown here is derived from an EMBL/GenBank/DDBJ whole genome shotgun (WGS) entry which is preliminary data.</text>
</comment>
<feature type="domain" description="MAM" evidence="1">
    <location>
        <begin position="83"/>
        <end position="128"/>
    </location>
</feature>
<sequence length="146" mass="16648">MAESNSNTNVASALVRVEDISTVLMPPCVGMSRELDIPLALACLISNMPLIYLFQAYLSHVTDLKYDPEDSIELWQTNTNIENWTYVELSIYTPYSFKLIFESQFEDDNEKGIILLDNLDVLYSSCESNQHSKMLHPPSEVANEEY</sequence>
<gene>
    <name evidence="2" type="ORF">TPAB3V08_LOCUS10254</name>
</gene>
<accession>A0ABN7PAS8</accession>
<organism evidence="2 3">
    <name type="scientific">Timema podura</name>
    <name type="common">Walking stick</name>
    <dbReference type="NCBI Taxonomy" id="61482"/>
    <lineage>
        <taxon>Eukaryota</taxon>
        <taxon>Metazoa</taxon>
        <taxon>Ecdysozoa</taxon>
        <taxon>Arthropoda</taxon>
        <taxon>Hexapoda</taxon>
        <taxon>Insecta</taxon>
        <taxon>Pterygota</taxon>
        <taxon>Neoptera</taxon>
        <taxon>Polyneoptera</taxon>
        <taxon>Phasmatodea</taxon>
        <taxon>Timematodea</taxon>
        <taxon>Timematoidea</taxon>
        <taxon>Timematidae</taxon>
        <taxon>Timema</taxon>
    </lineage>
</organism>
<dbReference type="Gene3D" id="2.60.120.200">
    <property type="match status" value="1"/>
</dbReference>
<dbReference type="PROSITE" id="PS50060">
    <property type="entry name" value="MAM_2"/>
    <property type="match status" value="1"/>
</dbReference>
<proteinExistence type="predicted"/>